<keyword evidence="3" id="KW-1185">Reference proteome</keyword>
<feature type="chain" id="PRO_5045079993" description="S9 family peptidase" evidence="1">
    <location>
        <begin position="19"/>
        <end position="483"/>
    </location>
</feature>
<feature type="signal peptide" evidence="1">
    <location>
        <begin position="1"/>
        <end position="18"/>
    </location>
</feature>
<protein>
    <recommendedName>
        <fullName evidence="4">S9 family peptidase</fullName>
    </recommendedName>
</protein>
<sequence length="483" mass="56603">MKKLLLLSLLFSKSVLFSQTVLNSLPLSLNNLEKTQILNIEDKESKDIYAFVWDNQNINILKYNKSLFLTNQFTDLIKKEANRNLLGATISAGQKPTLYWISGNNKNILITTYNLAQKKSESLNFDFPRNHEYIINFFQENNTFYILAKEKELEHLLLYKFENQKCEIKMLDFSAFTFKNKQNVNISFNALLKYFPIKKIESGVLNPPNLTSQISKFYLADGRLIFTFDDRLERTQVFEVNLNTGIMKGRTFDRSVSKSPLRTVNSFYNDKKLFQIATNKDELLFEVKDFDTKNSIKKYSFSKNDTIPFKNSPFFLQINNKKPQQLKNTAKFLKDLDGLTPSISVIKNKKNSFITFSGFGESFDYYFKSDSPEEFGVREYYSINKIVYFDAMLNENLDFISDKQSEPMASENLFYYLNFNKKITLYHALELKNYYILSYYDDASKQFIMRKFTDGFMIENNRNSIISKSIFSNPATFEKISSY</sequence>
<gene>
    <name evidence="2" type="ORF">GCM10022422_41500</name>
</gene>
<keyword evidence="1" id="KW-0732">Signal</keyword>
<dbReference type="EMBL" id="BAABDT010000007">
    <property type="protein sequence ID" value="GAA3751986.1"/>
    <property type="molecule type" value="Genomic_DNA"/>
</dbReference>
<evidence type="ECO:0000313" key="3">
    <source>
        <dbReference type="Proteomes" id="UP001501367"/>
    </source>
</evidence>
<evidence type="ECO:0008006" key="4">
    <source>
        <dbReference type="Google" id="ProtNLM"/>
    </source>
</evidence>
<name>A0ABP7FZS9_9FLAO</name>
<evidence type="ECO:0000313" key="2">
    <source>
        <dbReference type="EMBL" id="GAA3751986.1"/>
    </source>
</evidence>
<dbReference type="Proteomes" id="UP001501367">
    <property type="component" value="Unassembled WGS sequence"/>
</dbReference>
<reference evidence="3" key="1">
    <citation type="journal article" date="2019" name="Int. J. Syst. Evol. Microbiol.">
        <title>The Global Catalogue of Microorganisms (GCM) 10K type strain sequencing project: providing services to taxonomists for standard genome sequencing and annotation.</title>
        <authorList>
            <consortium name="The Broad Institute Genomics Platform"/>
            <consortium name="The Broad Institute Genome Sequencing Center for Infectious Disease"/>
            <person name="Wu L."/>
            <person name="Ma J."/>
        </authorList>
    </citation>
    <scope>NUCLEOTIDE SEQUENCE [LARGE SCALE GENOMIC DNA]</scope>
    <source>
        <strain evidence="3">JCM 17336</strain>
    </source>
</reference>
<evidence type="ECO:0000256" key="1">
    <source>
        <dbReference type="SAM" id="SignalP"/>
    </source>
</evidence>
<comment type="caution">
    <text evidence="2">The sequence shown here is derived from an EMBL/GenBank/DDBJ whole genome shotgun (WGS) entry which is preliminary data.</text>
</comment>
<proteinExistence type="predicted"/>
<organism evidence="2 3">
    <name type="scientific">Flavobacterium ginsengisoli</name>
    <dbReference type="NCBI Taxonomy" id="871694"/>
    <lineage>
        <taxon>Bacteria</taxon>
        <taxon>Pseudomonadati</taxon>
        <taxon>Bacteroidota</taxon>
        <taxon>Flavobacteriia</taxon>
        <taxon>Flavobacteriales</taxon>
        <taxon>Flavobacteriaceae</taxon>
        <taxon>Flavobacterium</taxon>
    </lineage>
</organism>
<dbReference type="RefSeq" id="WP_278020102.1">
    <property type="nucleotide sequence ID" value="NZ_BAABDT010000007.1"/>
</dbReference>
<accession>A0ABP7FZS9</accession>